<dbReference type="PANTHER" id="PTHR10000:SF25">
    <property type="entry name" value="PHOSPHATASE YKRA-RELATED"/>
    <property type="match status" value="1"/>
</dbReference>
<dbReference type="CDD" id="cd07517">
    <property type="entry name" value="HAD_HPP"/>
    <property type="match status" value="1"/>
</dbReference>
<proteinExistence type="predicted"/>
<name>A0ABW5PQ98_9BACI</name>
<evidence type="ECO:0000313" key="2">
    <source>
        <dbReference type="Proteomes" id="UP001597458"/>
    </source>
</evidence>
<organism evidence="1 2">
    <name type="scientific">Terrilactibacillus laevilacticus</name>
    <dbReference type="NCBI Taxonomy" id="1380157"/>
    <lineage>
        <taxon>Bacteria</taxon>
        <taxon>Bacillati</taxon>
        <taxon>Bacillota</taxon>
        <taxon>Bacilli</taxon>
        <taxon>Bacillales</taxon>
        <taxon>Bacillaceae</taxon>
        <taxon>Terrilactibacillus</taxon>
    </lineage>
</organism>
<dbReference type="SUPFAM" id="SSF56784">
    <property type="entry name" value="HAD-like"/>
    <property type="match status" value="1"/>
</dbReference>
<dbReference type="Gene3D" id="3.30.1240.10">
    <property type="match status" value="1"/>
</dbReference>
<keyword evidence="1" id="KW-0378">Hydrolase</keyword>
<gene>
    <name evidence="1" type="ORF">ACFSTF_06735</name>
</gene>
<dbReference type="InterPro" id="IPR036412">
    <property type="entry name" value="HAD-like_sf"/>
</dbReference>
<dbReference type="NCBIfam" id="TIGR00099">
    <property type="entry name" value="Cof-subfamily"/>
    <property type="match status" value="1"/>
</dbReference>
<sequence length="261" mass="29950">MKNEKIVFFDIDGTIYDFEKKIPKSTKRAIFELQNRGIVTAIATGRAPFMFKDLREELNIHTYVSFNGQYVVHNNEVVYKNPLNKKALFHLTKQALACEHPIIFQNEETMKTESIEHPHVIEGIKSLRIKDFPSNDHVQAFHQENEIYQALLFYTEDQNMNYPEMYPDFNFVRWHPCSVDVLPSDGSKANGIKQLLKLLNLNVEQSYAFGDGLNDREMLSYVGQGIAMGNAEEETKKVASWVTKPVDQEGIVFGLEKAGLL</sequence>
<dbReference type="SFLD" id="SFLDS00003">
    <property type="entry name" value="Haloacid_Dehalogenase"/>
    <property type="match status" value="1"/>
</dbReference>
<dbReference type="SFLD" id="SFLDG01140">
    <property type="entry name" value="C2.B:_Phosphomannomutase_and_P"/>
    <property type="match status" value="1"/>
</dbReference>
<dbReference type="InterPro" id="IPR023214">
    <property type="entry name" value="HAD_sf"/>
</dbReference>
<dbReference type="EMBL" id="JBHUMR010000008">
    <property type="protein sequence ID" value="MFD2617008.1"/>
    <property type="molecule type" value="Genomic_DNA"/>
</dbReference>
<dbReference type="PROSITE" id="PS01229">
    <property type="entry name" value="COF_2"/>
    <property type="match status" value="1"/>
</dbReference>
<reference evidence="2" key="1">
    <citation type="journal article" date="2019" name="Int. J. Syst. Evol. Microbiol.">
        <title>The Global Catalogue of Microorganisms (GCM) 10K type strain sequencing project: providing services to taxonomists for standard genome sequencing and annotation.</title>
        <authorList>
            <consortium name="The Broad Institute Genomics Platform"/>
            <consortium name="The Broad Institute Genome Sequencing Center for Infectious Disease"/>
            <person name="Wu L."/>
            <person name="Ma J."/>
        </authorList>
    </citation>
    <scope>NUCLEOTIDE SEQUENCE [LARGE SCALE GENOMIC DNA]</scope>
    <source>
        <strain evidence="2">TISTR 2241</strain>
    </source>
</reference>
<dbReference type="PANTHER" id="PTHR10000">
    <property type="entry name" value="PHOSPHOSERINE PHOSPHATASE"/>
    <property type="match status" value="1"/>
</dbReference>
<keyword evidence="2" id="KW-1185">Reference proteome</keyword>
<dbReference type="GO" id="GO:0016787">
    <property type="term" value="F:hydrolase activity"/>
    <property type="evidence" value="ECO:0007669"/>
    <property type="project" value="UniProtKB-KW"/>
</dbReference>
<dbReference type="Proteomes" id="UP001597458">
    <property type="component" value="Unassembled WGS sequence"/>
</dbReference>
<dbReference type="Pfam" id="PF08282">
    <property type="entry name" value="Hydrolase_3"/>
    <property type="match status" value="1"/>
</dbReference>
<dbReference type="Gene3D" id="3.40.50.1000">
    <property type="entry name" value="HAD superfamily/HAD-like"/>
    <property type="match status" value="1"/>
</dbReference>
<comment type="caution">
    <text evidence="1">The sequence shown here is derived from an EMBL/GenBank/DDBJ whole genome shotgun (WGS) entry which is preliminary data.</text>
</comment>
<accession>A0ABW5PQ98</accession>
<dbReference type="RefSeq" id="WP_141189162.1">
    <property type="nucleotide sequence ID" value="NZ_JBHUMR010000008.1"/>
</dbReference>
<dbReference type="InterPro" id="IPR006379">
    <property type="entry name" value="HAD-SF_hydro_IIB"/>
</dbReference>
<protein>
    <submittedName>
        <fullName evidence="1">Cof-type HAD-IIB family hydrolase</fullName>
    </submittedName>
</protein>
<dbReference type="InterPro" id="IPR000150">
    <property type="entry name" value="Cof"/>
</dbReference>
<evidence type="ECO:0000313" key="1">
    <source>
        <dbReference type="EMBL" id="MFD2617008.1"/>
    </source>
</evidence>
<dbReference type="NCBIfam" id="TIGR01484">
    <property type="entry name" value="HAD-SF-IIB"/>
    <property type="match status" value="1"/>
</dbReference>